<dbReference type="Gene3D" id="3.20.20.80">
    <property type="entry name" value="Glycosidases"/>
    <property type="match status" value="1"/>
</dbReference>
<dbReference type="InterPro" id="IPR017853">
    <property type="entry name" value="GH"/>
</dbReference>
<organism evidence="3 4">
    <name type="scientific">Bacteroides ovatus</name>
    <dbReference type="NCBI Taxonomy" id="28116"/>
    <lineage>
        <taxon>Bacteria</taxon>
        <taxon>Pseudomonadati</taxon>
        <taxon>Bacteroidota</taxon>
        <taxon>Bacteroidia</taxon>
        <taxon>Bacteroidales</taxon>
        <taxon>Bacteroidaceae</taxon>
        <taxon>Bacteroides</taxon>
    </lineage>
</organism>
<keyword evidence="1" id="KW-0732">Signal</keyword>
<evidence type="ECO:0000256" key="1">
    <source>
        <dbReference type="SAM" id="SignalP"/>
    </source>
</evidence>
<dbReference type="GO" id="GO:0005975">
    <property type="term" value="P:carbohydrate metabolic process"/>
    <property type="evidence" value="ECO:0007669"/>
    <property type="project" value="InterPro"/>
</dbReference>
<reference evidence="3 4" key="1">
    <citation type="journal article" date="2019" name="Nat. Med.">
        <title>A library of human gut bacterial isolates paired with longitudinal multiomics data enables mechanistic microbiome research.</title>
        <authorList>
            <person name="Poyet M."/>
            <person name="Groussin M."/>
            <person name="Gibbons S.M."/>
            <person name="Avila-Pacheco J."/>
            <person name="Jiang X."/>
            <person name="Kearney S.M."/>
            <person name="Perrotta A.R."/>
            <person name="Berdy B."/>
            <person name="Zhao S."/>
            <person name="Lieberman T.D."/>
            <person name="Swanson P.K."/>
            <person name="Smith M."/>
            <person name="Roesemann S."/>
            <person name="Alexander J.E."/>
            <person name="Rich S.A."/>
            <person name="Livny J."/>
            <person name="Vlamakis H."/>
            <person name="Clish C."/>
            <person name="Bullock K."/>
            <person name="Deik A."/>
            <person name="Scott J."/>
            <person name="Pierce K.A."/>
            <person name="Xavier R.J."/>
            <person name="Alm E.J."/>
        </authorList>
    </citation>
    <scope>NUCLEOTIDE SEQUENCE [LARGE SCALE GENOMIC DNA]</scope>
    <source>
        <strain evidence="3 4">BIOML-A41</strain>
    </source>
</reference>
<dbReference type="PROSITE" id="PS01095">
    <property type="entry name" value="GH18_1"/>
    <property type="match status" value="1"/>
</dbReference>
<dbReference type="RefSeq" id="WP_004305407.1">
    <property type="nucleotide sequence ID" value="NZ_CABKQC010000006.1"/>
</dbReference>
<dbReference type="InterPro" id="IPR001579">
    <property type="entry name" value="Glyco_hydro_18_chit_AS"/>
</dbReference>
<feature type="signal peptide" evidence="1">
    <location>
        <begin position="1"/>
        <end position="24"/>
    </location>
</feature>
<feature type="domain" description="BT-3987-like N-terminal" evidence="2">
    <location>
        <begin position="47"/>
        <end position="161"/>
    </location>
</feature>
<evidence type="ECO:0000313" key="4">
    <source>
        <dbReference type="Proteomes" id="UP000478493"/>
    </source>
</evidence>
<evidence type="ECO:0000313" key="3">
    <source>
        <dbReference type="EMBL" id="KAA4540796.1"/>
    </source>
</evidence>
<gene>
    <name evidence="3" type="ORF">F3B85_04505</name>
</gene>
<dbReference type="GO" id="GO:0004553">
    <property type="term" value="F:hydrolase activity, hydrolyzing O-glycosyl compounds"/>
    <property type="evidence" value="ECO:0007669"/>
    <property type="project" value="InterPro"/>
</dbReference>
<proteinExistence type="predicted"/>
<comment type="caution">
    <text evidence="3">The sequence shown here is derived from an EMBL/GenBank/DDBJ whole genome shotgun (WGS) entry which is preliminary data.</text>
</comment>
<dbReference type="Gene3D" id="2.60.40.1740">
    <property type="entry name" value="hypothetical protein (bacova_03559)"/>
    <property type="match status" value="1"/>
</dbReference>
<accession>A0A5M5MDH1</accession>
<sequence length="678" mass="76328">MNNFKYIKLGVLITTLSLAGSLFNACNDDIELPVPNTDKYEDYGVYGYVKNAGGARELSTIEVFSDKAAKTQVYFQLTEAATQNTEVQFKIDSKILDTYNSVNGTSYEMYPQENVTFTNNGKTTIEAGERTSEKVEVELVAGSTSSKITYALPISVELKNGNTVLEQKYQNYIYLIRPKGQIPDISKGLVKNFCYIEVKSDNILNAGEYTMKESGKPFFDVVHIFAAKLNFQPSGSEAGRVFLECGDDIKYIFQNADKLIRPLQEKGIKVCLSMFGSNGVGLANLSKETAISVAKEIKYYVETYGLDGVDFDDEWADYKKHNLQNTYKGFDAPSGDNYARLIYECRRLMPDKLITVYEFGTPPLNGTTRVTGDIVVENQKVVDMIDYTYYGSYGSYATNRENTVKVPREMYGPCPVNLNFIVNDGGQKNENYFTSTSFLETNLGKVVSNGYGAMVFYNLLPSIDYSFGLNEVGKKLYGEEVVWSGKTYDKTSAEPKVVERINYDSYIGTWKIKPLESLYWFAEGDYWQFGGAEEFTIRIEPKEKGHTYNVYGWGDVKELIEDYPFEMQYNSQTGRLEVAGGQELYNENGKTYTLYGRYQSFGSNIATIKKTDTFLKSTLLRSNTNFTIYGLNGTSIIADKKLMIVPLCSDSNEDNNNLKSGDKHPVGPFSFTKVSDLY</sequence>
<dbReference type="Pfam" id="PF08522">
    <property type="entry name" value="BT_3987-like_N"/>
    <property type="match status" value="1"/>
</dbReference>
<evidence type="ECO:0000259" key="2">
    <source>
        <dbReference type="Pfam" id="PF08522"/>
    </source>
</evidence>
<dbReference type="EMBL" id="VWGP01000003">
    <property type="protein sequence ID" value="KAA4540796.1"/>
    <property type="molecule type" value="Genomic_DNA"/>
</dbReference>
<dbReference type="Proteomes" id="UP000478493">
    <property type="component" value="Unassembled WGS sequence"/>
</dbReference>
<dbReference type="SUPFAM" id="SSF51445">
    <property type="entry name" value="(Trans)glycosidases"/>
    <property type="match status" value="1"/>
</dbReference>
<dbReference type="InterPro" id="IPR013728">
    <property type="entry name" value="BT_3987-like_N"/>
</dbReference>
<feature type="chain" id="PRO_5030133684" evidence="1">
    <location>
        <begin position="25"/>
        <end position="678"/>
    </location>
</feature>
<name>A0A5M5MDH1_BACOV</name>
<protein>
    <submittedName>
        <fullName evidence="3">DUF1735 domain-containing protein</fullName>
    </submittedName>
</protein>
<dbReference type="AlphaFoldDB" id="A0A5M5MDH1"/>